<organism evidence="1 2">
    <name type="scientific">Candidatus Sulfotelmatobacter kueseliae</name>
    <dbReference type="NCBI Taxonomy" id="2042962"/>
    <lineage>
        <taxon>Bacteria</taxon>
        <taxon>Pseudomonadati</taxon>
        <taxon>Acidobacteriota</taxon>
        <taxon>Terriglobia</taxon>
        <taxon>Terriglobales</taxon>
        <taxon>Candidatus Korobacteraceae</taxon>
        <taxon>Candidatus Sulfotelmatobacter</taxon>
    </lineage>
</organism>
<dbReference type="AlphaFoldDB" id="A0A2U3KKQ1"/>
<dbReference type="EMBL" id="OMOD01000122">
    <property type="protein sequence ID" value="SPF40215.1"/>
    <property type="molecule type" value="Genomic_DNA"/>
</dbReference>
<evidence type="ECO:0000313" key="2">
    <source>
        <dbReference type="Proteomes" id="UP000238701"/>
    </source>
</evidence>
<evidence type="ECO:0000313" key="1">
    <source>
        <dbReference type="EMBL" id="SPF40215.1"/>
    </source>
</evidence>
<accession>A0A2U3KKQ1</accession>
<dbReference type="Proteomes" id="UP000238701">
    <property type="component" value="Unassembled WGS sequence"/>
</dbReference>
<proteinExistence type="predicted"/>
<name>A0A2U3KKQ1_9BACT</name>
<reference evidence="2" key="1">
    <citation type="submission" date="2018-02" db="EMBL/GenBank/DDBJ databases">
        <authorList>
            <person name="Hausmann B."/>
        </authorList>
    </citation>
    <scope>NUCLEOTIDE SEQUENCE [LARGE SCALE GENOMIC DNA]</scope>
    <source>
        <strain evidence="2">Peat soil MAG SbA1</strain>
    </source>
</reference>
<protein>
    <submittedName>
        <fullName evidence="1">Uncharacterized protein</fullName>
    </submittedName>
</protein>
<sequence length="58" mass="6620">MALNRQCGSFPGELVVEVIARREEAIPRFLEILEYLDKRCAVPLRKNSAFALEGETLR</sequence>
<gene>
    <name evidence="1" type="ORF">SBA1_30066</name>
</gene>